<gene>
    <name evidence="1" type="ORF">CCHR01_18425</name>
</gene>
<dbReference type="Proteomes" id="UP001243330">
    <property type="component" value="Unassembled WGS sequence"/>
</dbReference>
<reference evidence="1" key="1">
    <citation type="submission" date="2023-01" db="EMBL/GenBank/DDBJ databases">
        <title>Colletotrichum chrysophilum M932 genome sequence.</title>
        <authorList>
            <person name="Baroncelli R."/>
        </authorList>
    </citation>
    <scope>NUCLEOTIDE SEQUENCE</scope>
    <source>
        <strain evidence="1">M932</strain>
    </source>
</reference>
<proteinExistence type="predicted"/>
<protein>
    <submittedName>
        <fullName evidence="1">Uncharacterized protein</fullName>
    </submittedName>
</protein>
<evidence type="ECO:0000313" key="1">
    <source>
        <dbReference type="EMBL" id="KAK1838951.1"/>
    </source>
</evidence>
<dbReference type="EMBL" id="JAQOWY010000741">
    <property type="protein sequence ID" value="KAK1838951.1"/>
    <property type="molecule type" value="Genomic_DNA"/>
</dbReference>
<evidence type="ECO:0000313" key="2">
    <source>
        <dbReference type="Proteomes" id="UP001243330"/>
    </source>
</evidence>
<dbReference type="AlphaFoldDB" id="A0AAD9EBH1"/>
<keyword evidence="2" id="KW-1185">Reference proteome</keyword>
<sequence>MLIRPSLSSKLASLRRTSCFIPPLAPSTSAWTGTFAATAAVIVAAEFVVVAEALAPVAAEAAAVAVVAEAVVAAAAVAAEPVELAAKPFAVAAVATAEPVVAAAAVPAEPVEVPETPAAAGAVAAEVAVAAVATAEPVAVVVDVPRIQAASAGLTAVGVASTIPTQVAMEPDLADGIVKSPVCCIVEAALHSATSLVLPHSRIRATHSWVPGRLPRACAACRHCAELPSGRIPKARI</sequence>
<comment type="caution">
    <text evidence="1">The sequence shown here is derived from an EMBL/GenBank/DDBJ whole genome shotgun (WGS) entry which is preliminary data.</text>
</comment>
<accession>A0AAD9EBH1</accession>
<name>A0AAD9EBH1_9PEZI</name>
<organism evidence="1 2">
    <name type="scientific">Colletotrichum chrysophilum</name>
    <dbReference type="NCBI Taxonomy" id="1836956"/>
    <lineage>
        <taxon>Eukaryota</taxon>
        <taxon>Fungi</taxon>
        <taxon>Dikarya</taxon>
        <taxon>Ascomycota</taxon>
        <taxon>Pezizomycotina</taxon>
        <taxon>Sordariomycetes</taxon>
        <taxon>Hypocreomycetidae</taxon>
        <taxon>Glomerellales</taxon>
        <taxon>Glomerellaceae</taxon>
        <taxon>Colletotrichum</taxon>
        <taxon>Colletotrichum gloeosporioides species complex</taxon>
    </lineage>
</organism>